<feature type="region of interest" description="Disordered" evidence="1">
    <location>
        <begin position="1"/>
        <end position="29"/>
    </location>
</feature>
<proteinExistence type="predicted"/>
<evidence type="ECO:0000313" key="3">
    <source>
        <dbReference type="Proteomes" id="UP000594262"/>
    </source>
</evidence>
<reference evidence="2" key="1">
    <citation type="submission" date="2021-01" db="UniProtKB">
        <authorList>
            <consortium name="EnsemblMetazoa"/>
        </authorList>
    </citation>
    <scope>IDENTIFICATION</scope>
</reference>
<dbReference type="AlphaFoldDB" id="A0A7M5XL08"/>
<protein>
    <submittedName>
        <fullName evidence="2">Uncharacterized protein</fullName>
    </submittedName>
</protein>
<evidence type="ECO:0000313" key="2">
    <source>
        <dbReference type="EnsemblMetazoa" id="CLYHEMP024817.1"/>
    </source>
</evidence>
<dbReference type="SUPFAM" id="SSF50249">
    <property type="entry name" value="Nucleic acid-binding proteins"/>
    <property type="match status" value="1"/>
</dbReference>
<evidence type="ECO:0000256" key="1">
    <source>
        <dbReference type="SAM" id="MobiDB-lite"/>
    </source>
</evidence>
<keyword evidence="3" id="KW-1185">Reference proteome</keyword>
<dbReference type="Gene3D" id="2.40.50.140">
    <property type="entry name" value="Nucleic acid-binding proteins"/>
    <property type="match status" value="1"/>
</dbReference>
<name>A0A7M5XL08_9CNID</name>
<dbReference type="Proteomes" id="UP000594262">
    <property type="component" value="Unplaced"/>
</dbReference>
<dbReference type="InterPro" id="IPR012340">
    <property type="entry name" value="NA-bd_OB-fold"/>
</dbReference>
<organism evidence="2 3">
    <name type="scientific">Clytia hemisphaerica</name>
    <dbReference type="NCBI Taxonomy" id="252671"/>
    <lineage>
        <taxon>Eukaryota</taxon>
        <taxon>Metazoa</taxon>
        <taxon>Cnidaria</taxon>
        <taxon>Hydrozoa</taxon>
        <taxon>Hydroidolina</taxon>
        <taxon>Leptothecata</taxon>
        <taxon>Obeliida</taxon>
        <taxon>Clytiidae</taxon>
        <taxon>Clytia</taxon>
    </lineage>
</organism>
<accession>A0A7M5XL08</accession>
<feature type="compositionally biased region" description="Basic and acidic residues" evidence="1">
    <location>
        <begin position="7"/>
        <end position="21"/>
    </location>
</feature>
<sequence length="242" mass="27953">MSKRKSSKTEESKHKFAKPNEEAVPPTSDVQTTMKGYVFDLSPLRTSKNGKQYFKMSLEFEDGKTEKAICYSYKKRRLFEEAERNVIGVTISNHNRYDNGTIRISDNTTVRHEVLGFKPEFHAVMSSISKIINEISLNQDVNVIGKVLLQDVEQVNVSGSLIDMCKGYLCDQTEYIKLVLWREYATLLSNDTTYIFNNLKKSIWNNETELHTCGATLFNLFQYPNNMQFKQPLVDENIIHLQ</sequence>
<dbReference type="OrthoDB" id="6093948at2759"/>
<dbReference type="EnsemblMetazoa" id="CLYHEMT024817.1">
    <property type="protein sequence ID" value="CLYHEMP024817.1"/>
    <property type="gene ID" value="CLYHEMG024817"/>
</dbReference>